<dbReference type="InterPro" id="IPR018114">
    <property type="entry name" value="TRYPSIN_HIS"/>
</dbReference>
<keyword evidence="8" id="KW-1015">Disulfide bond</keyword>
<dbReference type="InterPro" id="IPR009003">
    <property type="entry name" value="Peptidase_S1_PA"/>
</dbReference>
<dbReference type="FunFam" id="2.40.10.10:FF:000146">
    <property type="entry name" value="Serine protease 53"/>
    <property type="match status" value="1"/>
</dbReference>
<dbReference type="Pfam" id="PF00089">
    <property type="entry name" value="Trypsin"/>
    <property type="match status" value="1"/>
</dbReference>
<evidence type="ECO:0000313" key="11">
    <source>
        <dbReference type="EMBL" id="KAF0299503.1"/>
    </source>
</evidence>
<evidence type="ECO:0000256" key="9">
    <source>
        <dbReference type="SAM" id="SignalP"/>
    </source>
</evidence>
<dbReference type="PROSITE" id="PS50240">
    <property type="entry name" value="TRYPSIN_DOM"/>
    <property type="match status" value="1"/>
</dbReference>
<evidence type="ECO:0000256" key="7">
    <source>
        <dbReference type="ARBA" id="ARBA00023145"/>
    </source>
</evidence>
<dbReference type="SUPFAM" id="SSF50494">
    <property type="entry name" value="Trypsin-like serine proteases"/>
    <property type="match status" value="1"/>
</dbReference>
<dbReference type="PROSITE" id="PS00134">
    <property type="entry name" value="TRYPSIN_HIS"/>
    <property type="match status" value="1"/>
</dbReference>
<keyword evidence="4 9" id="KW-0732">Signal</keyword>
<evidence type="ECO:0000313" key="12">
    <source>
        <dbReference type="Proteomes" id="UP000440578"/>
    </source>
</evidence>
<dbReference type="PANTHER" id="PTHR24253:SF153">
    <property type="entry name" value="SERINE PROTEASE HEPSIN"/>
    <property type="match status" value="1"/>
</dbReference>
<keyword evidence="2" id="KW-0964">Secreted</keyword>
<protein>
    <submittedName>
        <fullName evidence="11">Trypsin-1</fullName>
    </submittedName>
</protein>
<dbReference type="EMBL" id="VIIS01001359">
    <property type="protein sequence ID" value="KAF0299503.1"/>
    <property type="molecule type" value="Genomic_DNA"/>
</dbReference>
<dbReference type="OrthoDB" id="10059102at2759"/>
<dbReference type="SMART" id="SM00020">
    <property type="entry name" value="Tryp_SPc"/>
    <property type="match status" value="1"/>
</dbReference>
<evidence type="ECO:0000256" key="6">
    <source>
        <dbReference type="ARBA" id="ARBA00022825"/>
    </source>
</evidence>
<comment type="caution">
    <text evidence="11">The sequence shown here is derived from an EMBL/GenBank/DDBJ whole genome shotgun (WGS) entry which is preliminary data.</text>
</comment>
<dbReference type="CDD" id="cd00190">
    <property type="entry name" value="Tryp_SPc"/>
    <property type="match status" value="1"/>
</dbReference>
<dbReference type="PRINTS" id="PR00722">
    <property type="entry name" value="CHYMOTRYPSIN"/>
</dbReference>
<reference evidence="11 12" key="1">
    <citation type="submission" date="2019-07" db="EMBL/GenBank/DDBJ databases">
        <title>Draft genome assembly of a fouling barnacle, Amphibalanus amphitrite (Darwin, 1854): The first reference genome for Thecostraca.</title>
        <authorList>
            <person name="Kim W."/>
        </authorList>
    </citation>
    <scope>NUCLEOTIDE SEQUENCE [LARGE SCALE GENOMIC DNA]</scope>
    <source>
        <strain evidence="11">SNU_AA5</strain>
        <tissue evidence="11">Soma without cirri and trophi</tissue>
    </source>
</reference>
<accession>A0A6A4W0Q4</accession>
<evidence type="ECO:0000256" key="4">
    <source>
        <dbReference type="ARBA" id="ARBA00022729"/>
    </source>
</evidence>
<keyword evidence="6" id="KW-0720">Serine protease</keyword>
<dbReference type="GO" id="GO:0004252">
    <property type="term" value="F:serine-type endopeptidase activity"/>
    <property type="evidence" value="ECO:0007669"/>
    <property type="project" value="InterPro"/>
</dbReference>
<dbReference type="InterPro" id="IPR043504">
    <property type="entry name" value="Peptidase_S1_PA_chymotrypsin"/>
</dbReference>
<proteinExistence type="predicted"/>
<feature type="chain" id="PRO_5025402046" evidence="9">
    <location>
        <begin position="21"/>
        <end position="295"/>
    </location>
</feature>
<dbReference type="GO" id="GO:0006508">
    <property type="term" value="P:proteolysis"/>
    <property type="evidence" value="ECO:0007669"/>
    <property type="project" value="UniProtKB-KW"/>
</dbReference>
<keyword evidence="3" id="KW-0645">Protease</keyword>
<gene>
    <name evidence="11" type="primary">TRYP_9</name>
    <name evidence="11" type="ORF">FJT64_003474</name>
</gene>
<dbReference type="GO" id="GO:0005576">
    <property type="term" value="C:extracellular region"/>
    <property type="evidence" value="ECO:0007669"/>
    <property type="project" value="UniProtKB-SubCell"/>
</dbReference>
<evidence type="ECO:0000256" key="1">
    <source>
        <dbReference type="ARBA" id="ARBA00004613"/>
    </source>
</evidence>
<evidence type="ECO:0000259" key="10">
    <source>
        <dbReference type="PROSITE" id="PS50240"/>
    </source>
</evidence>
<dbReference type="InterPro" id="IPR001254">
    <property type="entry name" value="Trypsin_dom"/>
</dbReference>
<comment type="subcellular location">
    <subcellularLocation>
        <location evidence="1">Secreted</location>
    </subcellularLocation>
</comment>
<dbReference type="AlphaFoldDB" id="A0A6A4W0Q4"/>
<keyword evidence="12" id="KW-1185">Reference proteome</keyword>
<feature type="signal peptide" evidence="9">
    <location>
        <begin position="1"/>
        <end position="20"/>
    </location>
</feature>
<feature type="domain" description="Peptidase S1" evidence="10">
    <location>
        <begin position="42"/>
        <end position="283"/>
    </location>
</feature>
<organism evidence="11 12">
    <name type="scientific">Amphibalanus amphitrite</name>
    <name type="common">Striped barnacle</name>
    <name type="synonym">Balanus amphitrite</name>
    <dbReference type="NCBI Taxonomy" id="1232801"/>
    <lineage>
        <taxon>Eukaryota</taxon>
        <taxon>Metazoa</taxon>
        <taxon>Ecdysozoa</taxon>
        <taxon>Arthropoda</taxon>
        <taxon>Crustacea</taxon>
        <taxon>Multicrustacea</taxon>
        <taxon>Cirripedia</taxon>
        <taxon>Thoracica</taxon>
        <taxon>Thoracicalcarea</taxon>
        <taxon>Balanomorpha</taxon>
        <taxon>Balanoidea</taxon>
        <taxon>Balanidae</taxon>
        <taxon>Amphibalaninae</taxon>
        <taxon>Amphibalanus</taxon>
    </lineage>
</organism>
<dbReference type="PANTHER" id="PTHR24253">
    <property type="entry name" value="TRANSMEMBRANE PROTEASE SERINE"/>
    <property type="match status" value="1"/>
</dbReference>
<evidence type="ECO:0000256" key="8">
    <source>
        <dbReference type="ARBA" id="ARBA00023157"/>
    </source>
</evidence>
<evidence type="ECO:0000256" key="5">
    <source>
        <dbReference type="ARBA" id="ARBA00022801"/>
    </source>
</evidence>
<name>A0A6A4W0Q4_AMPAM</name>
<sequence length="295" mass="31729">MANRALRVAIATSIFTVCWSLPFQRPRGSGSGSGSGSGQRSAIKAQAAAAGEFPWQAQLLKRGSHVCGAVIVSDRWLLTAAHCLSGLEQLDAYQVVLGEHDVSVEEGTEQRRNVAEVVLYSGRFGRSRGPQASLQSDIALLKLERPAIFTEFIQPIELPETGDDFTGSLGTVAGWGASDATVNGPIFPRVLHKVDMRVLSDDQCLLELSFFNFARRAMLCAVPPGASRLCWGDSGGALAVRRADGRPVLAAVTSWGVDCGLSSTPAVFVDVPYHVNWVRDVIGETLLDELMYQQL</sequence>
<dbReference type="Proteomes" id="UP000440578">
    <property type="component" value="Unassembled WGS sequence"/>
</dbReference>
<evidence type="ECO:0000256" key="2">
    <source>
        <dbReference type="ARBA" id="ARBA00022525"/>
    </source>
</evidence>
<evidence type="ECO:0000256" key="3">
    <source>
        <dbReference type="ARBA" id="ARBA00022670"/>
    </source>
</evidence>
<dbReference type="InterPro" id="IPR001314">
    <property type="entry name" value="Peptidase_S1A"/>
</dbReference>
<keyword evidence="7" id="KW-0865">Zymogen</keyword>
<dbReference type="Gene3D" id="2.40.10.10">
    <property type="entry name" value="Trypsin-like serine proteases"/>
    <property type="match status" value="1"/>
</dbReference>
<keyword evidence="5" id="KW-0378">Hydrolase</keyword>